<keyword evidence="4" id="KW-0830">Ubiquinone</keyword>
<dbReference type="GO" id="GO:0032259">
    <property type="term" value="P:methylation"/>
    <property type="evidence" value="ECO:0007669"/>
    <property type="project" value="UniProtKB-KW"/>
</dbReference>
<evidence type="ECO:0000256" key="1">
    <source>
        <dbReference type="ARBA" id="ARBA00022603"/>
    </source>
</evidence>
<dbReference type="Pfam" id="PF13649">
    <property type="entry name" value="Methyltransf_25"/>
    <property type="match status" value="1"/>
</dbReference>
<dbReference type="Gene3D" id="2.20.25.110">
    <property type="entry name" value="S-adenosyl-L-methionine-dependent methyltransferases"/>
    <property type="match status" value="1"/>
</dbReference>
<keyword evidence="2" id="KW-0808">Transferase</keyword>
<dbReference type="EMBL" id="FOGT01000009">
    <property type="protein sequence ID" value="SES14501.1"/>
    <property type="molecule type" value="Genomic_DNA"/>
</dbReference>
<gene>
    <name evidence="4" type="ORF">SAMN05518684_1093</name>
</gene>
<dbReference type="InterPro" id="IPR041698">
    <property type="entry name" value="Methyltransf_25"/>
</dbReference>
<sequence>MEFYDVLSTYYDDIFKPKKEAVSLIKEEIPAGQSTRILDLAAGTGGEAILLAEASYDITAVDMNKDMVKILRDKNERNNLPMKVIQMAMEELGELPGPGYEGIYCIGNSFVHIESRTEMVNVLKGVYERLNKGGVFILQTVNYDRIFAREICQLPVIRNKEKGIIFERFYDWNAQEFLFQMKLMVEKNGGQKVYRSETSLLPLKEEDFKSLVEASPFNGFKVYGSFNKTTFTEDSPALVAVLRKD</sequence>
<accession>A0A1H9UYV1</accession>
<keyword evidence="5" id="KW-1185">Reference proteome</keyword>
<dbReference type="OrthoDB" id="9791837at2"/>
<dbReference type="RefSeq" id="WP_093052223.1">
    <property type="nucleotide sequence ID" value="NZ_FOGT01000009.1"/>
</dbReference>
<dbReference type="Proteomes" id="UP000198571">
    <property type="component" value="Unassembled WGS sequence"/>
</dbReference>
<reference evidence="5" key="1">
    <citation type="submission" date="2016-10" db="EMBL/GenBank/DDBJ databases">
        <authorList>
            <person name="Varghese N."/>
            <person name="Submissions S."/>
        </authorList>
    </citation>
    <scope>NUCLEOTIDE SEQUENCE [LARGE SCALE GENOMIC DNA]</scope>
    <source>
        <strain evidence="5">S9</strain>
    </source>
</reference>
<feature type="domain" description="Methyltransferase" evidence="3">
    <location>
        <begin position="37"/>
        <end position="134"/>
    </location>
</feature>
<dbReference type="CDD" id="cd02440">
    <property type="entry name" value="AdoMet_MTases"/>
    <property type="match status" value="1"/>
</dbReference>
<dbReference type="PANTHER" id="PTHR43861:SF1">
    <property type="entry name" value="TRANS-ACONITATE 2-METHYLTRANSFERASE"/>
    <property type="match status" value="1"/>
</dbReference>
<dbReference type="STRING" id="1601833.SAMN05518684_1093"/>
<dbReference type="InterPro" id="IPR029063">
    <property type="entry name" value="SAM-dependent_MTases_sf"/>
</dbReference>
<name>A0A1H9UYV1_9BACI</name>
<evidence type="ECO:0000256" key="2">
    <source>
        <dbReference type="ARBA" id="ARBA00022679"/>
    </source>
</evidence>
<organism evidence="4 5">
    <name type="scientific">Salipaludibacillus aurantiacus</name>
    <dbReference type="NCBI Taxonomy" id="1601833"/>
    <lineage>
        <taxon>Bacteria</taxon>
        <taxon>Bacillati</taxon>
        <taxon>Bacillota</taxon>
        <taxon>Bacilli</taxon>
        <taxon>Bacillales</taxon>
        <taxon>Bacillaceae</taxon>
    </lineage>
</organism>
<protein>
    <submittedName>
        <fullName evidence="4">Ubiquinone/menaquinone biosynthesis C-methylase UbiE</fullName>
    </submittedName>
</protein>
<dbReference type="PANTHER" id="PTHR43861">
    <property type="entry name" value="TRANS-ACONITATE 2-METHYLTRANSFERASE-RELATED"/>
    <property type="match status" value="1"/>
</dbReference>
<dbReference type="GO" id="GO:0008168">
    <property type="term" value="F:methyltransferase activity"/>
    <property type="evidence" value="ECO:0007669"/>
    <property type="project" value="UniProtKB-KW"/>
</dbReference>
<dbReference type="AlphaFoldDB" id="A0A1H9UYV1"/>
<evidence type="ECO:0000313" key="4">
    <source>
        <dbReference type="EMBL" id="SES14501.1"/>
    </source>
</evidence>
<dbReference type="SUPFAM" id="SSF53335">
    <property type="entry name" value="S-adenosyl-L-methionine-dependent methyltransferases"/>
    <property type="match status" value="1"/>
</dbReference>
<dbReference type="Gene3D" id="3.40.50.150">
    <property type="entry name" value="Vaccinia Virus protein VP39"/>
    <property type="match status" value="1"/>
</dbReference>
<evidence type="ECO:0000259" key="3">
    <source>
        <dbReference type="Pfam" id="PF13649"/>
    </source>
</evidence>
<keyword evidence="1 4" id="KW-0489">Methyltransferase</keyword>
<evidence type="ECO:0000313" key="5">
    <source>
        <dbReference type="Proteomes" id="UP000198571"/>
    </source>
</evidence>
<proteinExistence type="predicted"/>